<feature type="transmembrane region" description="Helical" evidence="1">
    <location>
        <begin position="92"/>
        <end position="111"/>
    </location>
</feature>
<name>A0ABS2P2E1_9BACI</name>
<keyword evidence="3" id="KW-1185">Reference proteome</keyword>
<dbReference type="RefSeq" id="WP_204417604.1">
    <property type="nucleotide sequence ID" value="NZ_JAFBED010000006.1"/>
</dbReference>
<dbReference type="Proteomes" id="UP000737402">
    <property type="component" value="Unassembled WGS sequence"/>
</dbReference>
<dbReference type="EMBL" id="JAFBED010000006">
    <property type="protein sequence ID" value="MBM7621051.1"/>
    <property type="molecule type" value="Genomic_DNA"/>
</dbReference>
<evidence type="ECO:0000313" key="2">
    <source>
        <dbReference type="EMBL" id="MBM7621051.1"/>
    </source>
</evidence>
<reference evidence="2 3" key="1">
    <citation type="submission" date="2021-01" db="EMBL/GenBank/DDBJ databases">
        <title>Genomic Encyclopedia of Type Strains, Phase IV (KMG-IV): sequencing the most valuable type-strain genomes for metagenomic binning, comparative biology and taxonomic classification.</title>
        <authorList>
            <person name="Goeker M."/>
        </authorList>
    </citation>
    <scope>NUCLEOTIDE SEQUENCE [LARGE SCALE GENOMIC DNA]</scope>
    <source>
        <strain evidence="2 3">DSM 25879</strain>
    </source>
</reference>
<keyword evidence="1" id="KW-0472">Membrane</keyword>
<comment type="caution">
    <text evidence="2">The sequence shown here is derived from an EMBL/GenBank/DDBJ whole genome shotgun (WGS) entry which is preliminary data.</text>
</comment>
<evidence type="ECO:0000313" key="3">
    <source>
        <dbReference type="Proteomes" id="UP000737402"/>
    </source>
</evidence>
<gene>
    <name evidence="2" type="ORF">JOC95_002924</name>
</gene>
<feature type="transmembrane region" description="Helical" evidence="1">
    <location>
        <begin position="28"/>
        <end position="48"/>
    </location>
</feature>
<keyword evidence="1" id="KW-0812">Transmembrane</keyword>
<feature type="transmembrane region" description="Helical" evidence="1">
    <location>
        <begin position="60"/>
        <end position="80"/>
    </location>
</feature>
<organism evidence="2 3">
    <name type="scientific">Sutcliffiella tianshenii</name>
    <dbReference type="NCBI Taxonomy" id="1463404"/>
    <lineage>
        <taxon>Bacteria</taxon>
        <taxon>Bacillati</taxon>
        <taxon>Bacillota</taxon>
        <taxon>Bacilli</taxon>
        <taxon>Bacillales</taxon>
        <taxon>Bacillaceae</taxon>
        <taxon>Sutcliffiella</taxon>
    </lineage>
</organism>
<sequence length="136" mass="15659">MAIATCSIALLTFSLLNGVDFSLFALMYLMPIVFLYGMPVSVLSDFALKSFKGSTRRALSLFIHVVFATLFILTPTLVGWEWDIMYMDIQELLMNFFFILAILTATLFWLLDEILRIKLLQDKCRWVLNFIGDLKV</sequence>
<accession>A0ABS2P2E1</accession>
<keyword evidence="1" id="KW-1133">Transmembrane helix</keyword>
<proteinExistence type="predicted"/>
<protein>
    <submittedName>
        <fullName evidence="2">Uncharacterized protein</fullName>
    </submittedName>
</protein>
<evidence type="ECO:0000256" key="1">
    <source>
        <dbReference type="SAM" id="Phobius"/>
    </source>
</evidence>